<reference evidence="6" key="1">
    <citation type="submission" date="2017-02" db="UniProtKB">
        <authorList>
            <consortium name="WormBaseParasite"/>
        </authorList>
    </citation>
    <scope>IDENTIFICATION</scope>
</reference>
<evidence type="ECO:0000259" key="3">
    <source>
        <dbReference type="Pfam" id="PF13359"/>
    </source>
</evidence>
<dbReference type="AlphaFoldDB" id="A0A0N4YG72"/>
<accession>A0A0N4YG72</accession>
<dbReference type="InterPro" id="IPR027806">
    <property type="entry name" value="HARBI1_dom"/>
</dbReference>
<dbReference type="Proteomes" id="UP000271162">
    <property type="component" value="Unassembled WGS sequence"/>
</dbReference>
<name>A0A0N4YG72_NIPBR</name>
<sequence>MKRFLDKAVKEFPAAENLGDHGIVHYHILCDGGFPLTTYMQKPFNQAEASTSVKKSYFNKCFSSSRRVVESAFGVLTSRFRLFTRALQCKPRHCNLQIVAAVILHNLLMGRCTTSEAVARFPPESFSQNGPIVCSEPLADVSEAHVERDRLTNYFAERDNIL</sequence>
<dbReference type="GO" id="GO:0046872">
    <property type="term" value="F:metal ion binding"/>
    <property type="evidence" value="ECO:0007669"/>
    <property type="project" value="UniProtKB-KW"/>
</dbReference>
<dbReference type="STRING" id="27835.A0A0N4YG72"/>
<proteinExistence type="predicted"/>
<dbReference type="OMA" id="GRCTTSE"/>
<evidence type="ECO:0000256" key="1">
    <source>
        <dbReference type="ARBA" id="ARBA00001968"/>
    </source>
</evidence>
<feature type="domain" description="DDE Tnp4" evidence="3">
    <location>
        <begin position="24"/>
        <end position="106"/>
    </location>
</feature>
<evidence type="ECO:0000313" key="4">
    <source>
        <dbReference type="EMBL" id="VDL79389.1"/>
    </source>
</evidence>
<reference evidence="4 5" key="2">
    <citation type="submission" date="2018-11" db="EMBL/GenBank/DDBJ databases">
        <authorList>
            <consortium name="Pathogen Informatics"/>
        </authorList>
    </citation>
    <scope>NUCLEOTIDE SEQUENCE [LARGE SCALE GENOMIC DNA]</scope>
</reference>
<dbReference type="WBParaSite" id="NBR_0001579401-mRNA-1">
    <property type="protein sequence ID" value="NBR_0001579401-mRNA-1"/>
    <property type="gene ID" value="NBR_0001579401"/>
</dbReference>
<evidence type="ECO:0000313" key="6">
    <source>
        <dbReference type="WBParaSite" id="NBR_0001579401-mRNA-1"/>
    </source>
</evidence>
<protein>
    <submittedName>
        <fullName evidence="6">DDE Tnp4 domain-containing protein</fullName>
    </submittedName>
</protein>
<dbReference type="Pfam" id="PF13359">
    <property type="entry name" value="DDE_Tnp_4"/>
    <property type="match status" value="1"/>
</dbReference>
<keyword evidence="5" id="KW-1185">Reference proteome</keyword>
<comment type="cofactor">
    <cofactor evidence="1">
        <name>a divalent metal cation</name>
        <dbReference type="ChEBI" id="CHEBI:60240"/>
    </cofactor>
</comment>
<dbReference type="EMBL" id="UYSL01021890">
    <property type="protein sequence ID" value="VDL79389.1"/>
    <property type="molecule type" value="Genomic_DNA"/>
</dbReference>
<evidence type="ECO:0000313" key="5">
    <source>
        <dbReference type="Proteomes" id="UP000271162"/>
    </source>
</evidence>
<organism evidence="6">
    <name type="scientific">Nippostrongylus brasiliensis</name>
    <name type="common">Rat hookworm</name>
    <dbReference type="NCBI Taxonomy" id="27835"/>
    <lineage>
        <taxon>Eukaryota</taxon>
        <taxon>Metazoa</taxon>
        <taxon>Ecdysozoa</taxon>
        <taxon>Nematoda</taxon>
        <taxon>Chromadorea</taxon>
        <taxon>Rhabditida</taxon>
        <taxon>Rhabditina</taxon>
        <taxon>Rhabditomorpha</taxon>
        <taxon>Strongyloidea</taxon>
        <taxon>Heligmosomidae</taxon>
        <taxon>Nippostrongylus</taxon>
    </lineage>
</organism>
<evidence type="ECO:0000256" key="2">
    <source>
        <dbReference type="ARBA" id="ARBA00022723"/>
    </source>
</evidence>
<keyword evidence="2" id="KW-0479">Metal-binding</keyword>
<gene>
    <name evidence="4" type="ORF">NBR_LOCUS15795</name>
</gene>